<protein>
    <submittedName>
        <fullName evidence="1">Uncharacterized protein</fullName>
    </submittedName>
</protein>
<dbReference type="RefSeq" id="WP_051903261.1">
    <property type="nucleotide sequence ID" value="NZ_CP008896.1"/>
</dbReference>
<dbReference type="OrthoDB" id="7025024at2"/>
<dbReference type="EMBL" id="UGUS01000002">
    <property type="protein sequence ID" value="SUD30278.1"/>
    <property type="molecule type" value="Genomic_DNA"/>
</dbReference>
<sequence length="861" mass="95202">MPDSKSKVVELPAPVLVEAEGQREVDPLRLLEGATVRVGYEGMRSTDRINLCWVSTVGSCAPIAPQYGVEEGSIDFHVPPLYVGMRLDNFAFFSYTVSRDDEEHRSPEGVVRIVLPSNLPRPQIFEAPLNTLDLGRLCCDDPVTIHVAPWPFIGTTQLVQLYIGGVYPDGSKARLFPFDDAPITEDDVLNGWTRTLPRAELAALKHDSELYILFSVEFLPRNESRPVYRGFPSLLVNLLTEPHLELTAPHLVESVDCGADGWLLNPVNTVDGAHIRVAYERMCPGDWVCPTFTGAPGPGSPVLECRAVVGGEQSLEFAVPASAISANLRQKIVVAYSVSRVCGGYWESPVKEVQVLDISGLPKPAVEQATGSTLDLNTFIGDATATVMTWPYIELGQFCWLWITGDQEDGSAYRFDVLEGEPVTEEWLASGVDTPLSRQQLQKLADCSDVVVHFALNFNDQLDRDSAKKFPLLRLHIVQQDLDLKPPSVREAVDGQLTIWNGRDGVTVRVEYDGISAHHRINVQWVSGDGTILPLEPKPGNSEPGYVDFAIPREAVIHAAGKTVLILYTVTSPCKLASSRTLPLQISVPVRLPTPVVTQATNNILDLGTFAGDADVRVEAWWFILPGQRVWLRCVGTNIDGSAYTINIAVAQEVTQGDVSSGLNEVLKRLDLEKLKHDTPLVLTCKVTADGSIKENEAVEFAPRELIIRRPVVVIEERFEAQATRTYKVGGVVDTPTMTVTFISGPSLAGIVPYGNDQYYSGQCYVMCQYVSHTVPPQIHRFDFKHKLEAVKFGWSWKQSPGSVTFYDEQNHVLAVRNYPDENRGGFWVDYSPANGQLISRMEVTAEDYSFIDNFTMAYRA</sequence>
<accession>A0A379IBX2</accession>
<name>A0A379IBX2_PSEFL</name>
<dbReference type="AlphaFoldDB" id="A0A379IBX2"/>
<reference evidence="1 2" key="1">
    <citation type="submission" date="2018-06" db="EMBL/GenBank/DDBJ databases">
        <authorList>
            <consortium name="Pathogen Informatics"/>
            <person name="Doyle S."/>
        </authorList>
    </citation>
    <scope>NUCLEOTIDE SEQUENCE [LARGE SCALE GENOMIC DNA]</scope>
    <source>
        <strain evidence="1 2">NCTC10392</strain>
    </source>
</reference>
<evidence type="ECO:0000313" key="2">
    <source>
        <dbReference type="Proteomes" id="UP000255125"/>
    </source>
</evidence>
<dbReference type="Proteomes" id="UP000255125">
    <property type="component" value="Unassembled WGS sequence"/>
</dbReference>
<evidence type="ECO:0000313" key="1">
    <source>
        <dbReference type="EMBL" id="SUD30278.1"/>
    </source>
</evidence>
<gene>
    <name evidence="1" type="ORF">NCTC10392_02190</name>
</gene>
<organism evidence="1 2">
    <name type="scientific">Pseudomonas fluorescens</name>
    <dbReference type="NCBI Taxonomy" id="294"/>
    <lineage>
        <taxon>Bacteria</taxon>
        <taxon>Pseudomonadati</taxon>
        <taxon>Pseudomonadota</taxon>
        <taxon>Gammaproteobacteria</taxon>
        <taxon>Pseudomonadales</taxon>
        <taxon>Pseudomonadaceae</taxon>
        <taxon>Pseudomonas</taxon>
    </lineage>
</organism>
<proteinExistence type="predicted"/>